<dbReference type="AlphaFoldDB" id="A0A382BSV4"/>
<dbReference type="InterPro" id="IPR029000">
    <property type="entry name" value="Cyclophilin-like_dom_sf"/>
</dbReference>
<dbReference type="SUPFAM" id="SSF50891">
    <property type="entry name" value="Cyclophilin-like"/>
    <property type="match status" value="1"/>
</dbReference>
<dbReference type="InterPro" id="IPR002130">
    <property type="entry name" value="Cyclophilin-type_PPIase_dom"/>
</dbReference>
<accession>A0A382BSV4</accession>
<sequence>MKKYLHITNVLLITLLISCANSQSDLNKGLYAEIKTNKGDIMVNLNFKETPVTVANFVSLSEGKNKEVSPEYYKKKYC</sequence>
<dbReference type="PROSITE" id="PS51257">
    <property type="entry name" value="PROKAR_LIPOPROTEIN"/>
    <property type="match status" value="1"/>
</dbReference>
<protein>
    <recommendedName>
        <fullName evidence="1">PPIase cyclophilin-type domain-containing protein</fullName>
    </recommendedName>
</protein>
<evidence type="ECO:0000259" key="1">
    <source>
        <dbReference type="Pfam" id="PF00160"/>
    </source>
</evidence>
<reference evidence="2" key="1">
    <citation type="submission" date="2018-05" db="EMBL/GenBank/DDBJ databases">
        <authorList>
            <person name="Lanie J.A."/>
            <person name="Ng W.-L."/>
            <person name="Kazmierczak K.M."/>
            <person name="Andrzejewski T.M."/>
            <person name="Davidsen T.M."/>
            <person name="Wayne K.J."/>
            <person name="Tettelin H."/>
            <person name="Glass J.I."/>
            <person name="Rusch D."/>
            <person name="Podicherti R."/>
            <person name="Tsui H.-C.T."/>
            <person name="Winkler M.E."/>
        </authorList>
    </citation>
    <scope>NUCLEOTIDE SEQUENCE</scope>
</reference>
<gene>
    <name evidence="2" type="ORF">METZ01_LOCUS169445</name>
</gene>
<feature type="domain" description="PPIase cyclophilin-type" evidence="1">
    <location>
        <begin position="32"/>
        <end position="72"/>
    </location>
</feature>
<dbReference type="GO" id="GO:0003755">
    <property type="term" value="F:peptidyl-prolyl cis-trans isomerase activity"/>
    <property type="evidence" value="ECO:0007669"/>
    <property type="project" value="InterPro"/>
</dbReference>
<dbReference type="Gene3D" id="2.40.100.10">
    <property type="entry name" value="Cyclophilin-like"/>
    <property type="match status" value="1"/>
</dbReference>
<name>A0A382BSV4_9ZZZZ</name>
<proteinExistence type="predicted"/>
<organism evidence="2">
    <name type="scientific">marine metagenome</name>
    <dbReference type="NCBI Taxonomy" id="408172"/>
    <lineage>
        <taxon>unclassified sequences</taxon>
        <taxon>metagenomes</taxon>
        <taxon>ecological metagenomes</taxon>
    </lineage>
</organism>
<dbReference type="Pfam" id="PF00160">
    <property type="entry name" value="Pro_isomerase"/>
    <property type="match status" value="1"/>
</dbReference>
<dbReference type="EMBL" id="UINC01031094">
    <property type="protein sequence ID" value="SVB16591.1"/>
    <property type="molecule type" value="Genomic_DNA"/>
</dbReference>
<evidence type="ECO:0000313" key="2">
    <source>
        <dbReference type="EMBL" id="SVB16591.1"/>
    </source>
</evidence>